<feature type="chain" id="PRO_5034802378" evidence="2">
    <location>
        <begin position="23"/>
        <end position="172"/>
    </location>
</feature>
<dbReference type="Proteomes" id="UP000663508">
    <property type="component" value="Chromosome"/>
</dbReference>
<evidence type="ECO:0000256" key="1">
    <source>
        <dbReference type="SAM" id="MobiDB-lite"/>
    </source>
</evidence>
<organism evidence="3 4">
    <name type="scientific">Methylobacterium indicum</name>
    <dbReference type="NCBI Taxonomy" id="1775910"/>
    <lineage>
        <taxon>Bacteria</taxon>
        <taxon>Pseudomonadati</taxon>
        <taxon>Pseudomonadota</taxon>
        <taxon>Alphaproteobacteria</taxon>
        <taxon>Hyphomicrobiales</taxon>
        <taxon>Methylobacteriaceae</taxon>
        <taxon>Methylobacterium</taxon>
    </lineage>
</organism>
<protein>
    <submittedName>
        <fullName evidence="3">Uncharacterized protein</fullName>
    </submittedName>
</protein>
<dbReference type="RefSeq" id="WP_179945805.1">
    <property type="nucleotide sequence ID" value="NZ_AP024145.1"/>
</dbReference>
<name>A0A8H9C9W7_9HYPH</name>
<proteinExistence type="predicted"/>
<accession>A0A8H9C9W7</accession>
<keyword evidence="2" id="KW-0732">Signal</keyword>
<feature type="signal peptide" evidence="2">
    <location>
        <begin position="1"/>
        <end position="22"/>
    </location>
</feature>
<dbReference type="KEGG" id="mind:mvi_59770"/>
<evidence type="ECO:0000313" key="4">
    <source>
        <dbReference type="Proteomes" id="UP000663508"/>
    </source>
</evidence>
<sequence length="172" mass="17813">MLTRILTVLVLLGLSCAAEVHAQPMTRNVLKGTCDKLVIAGKDVTSTCGDSLANMVQGRRTSFDFTSSDGTTISFSGTGMPQDRQEEVGVDALQPVSAVILTVKGSDGGITRDTLMTVGSCRFPASPPGRSVVACSADTQRGHFEGTFTTVSDGTGKDTAPKETGAKEPGAK</sequence>
<evidence type="ECO:0000256" key="2">
    <source>
        <dbReference type="SAM" id="SignalP"/>
    </source>
</evidence>
<dbReference type="PROSITE" id="PS51257">
    <property type="entry name" value="PROKAR_LIPOPROTEIN"/>
    <property type="match status" value="1"/>
</dbReference>
<feature type="region of interest" description="Disordered" evidence="1">
    <location>
        <begin position="147"/>
        <end position="172"/>
    </location>
</feature>
<feature type="compositionally biased region" description="Basic and acidic residues" evidence="1">
    <location>
        <begin position="155"/>
        <end position="172"/>
    </location>
</feature>
<gene>
    <name evidence="3" type="ORF">mvi_59770</name>
</gene>
<evidence type="ECO:0000313" key="3">
    <source>
        <dbReference type="EMBL" id="BCM87516.1"/>
    </source>
</evidence>
<dbReference type="AlphaFoldDB" id="A0A8H9C9W7"/>
<dbReference type="EMBL" id="AP024145">
    <property type="protein sequence ID" value="BCM87516.1"/>
    <property type="molecule type" value="Genomic_DNA"/>
</dbReference>
<reference evidence="3" key="1">
    <citation type="submission" date="2020-11" db="EMBL/GenBank/DDBJ databases">
        <title>Complete genome sequence of a novel pathogenic Methylobacterium strain isolated from rice in Vietnam.</title>
        <authorList>
            <person name="Lai K."/>
            <person name="Okazaki S."/>
            <person name="Higashi K."/>
            <person name="Mori H."/>
            <person name="Toyoda A."/>
            <person name="Kurokawa K."/>
        </authorList>
    </citation>
    <scope>NUCLEOTIDE SEQUENCE</scope>
    <source>
        <strain evidence="3">VL1</strain>
    </source>
</reference>